<evidence type="ECO:0000313" key="1">
    <source>
        <dbReference type="EMBL" id="KAI8434280.1"/>
    </source>
</evidence>
<evidence type="ECO:0000313" key="2">
    <source>
        <dbReference type="Proteomes" id="UP001064048"/>
    </source>
</evidence>
<dbReference type="EMBL" id="CM046121">
    <property type="protein sequence ID" value="KAI8434280.1"/>
    <property type="molecule type" value="Genomic_DNA"/>
</dbReference>
<keyword evidence="2" id="KW-1185">Reference proteome</keyword>
<sequence>MAVSKTTNTYNRQSWEDSNKEKYGKECKICVRPFTVFRWCSGSRMRCKKTEICQTCSNIKNVCQTCLLDLEYGLPVQVRDAALKMQNDLPHNEVNKEYYIQNLDSQMSKFDSTKPSNSALKSKGASDLLLKLARTAPYYKRNRPRVCSFWMKGECRRGEKCPYRHERLTAPNDPLADQNIKDRYYGVNDPVAEKLLRRAAPAMPAPDDKTVTTL</sequence>
<organism evidence="1 2">
    <name type="scientific">Choristoneura fumiferana</name>
    <name type="common">Spruce budworm moth</name>
    <name type="synonym">Archips fumiferana</name>
    <dbReference type="NCBI Taxonomy" id="7141"/>
    <lineage>
        <taxon>Eukaryota</taxon>
        <taxon>Metazoa</taxon>
        <taxon>Ecdysozoa</taxon>
        <taxon>Arthropoda</taxon>
        <taxon>Hexapoda</taxon>
        <taxon>Insecta</taxon>
        <taxon>Pterygota</taxon>
        <taxon>Neoptera</taxon>
        <taxon>Endopterygota</taxon>
        <taxon>Lepidoptera</taxon>
        <taxon>Glossata</taxon>
        <taxon>Ditrysia</taxon>
        <taxon>Tortricoidea</taxon>
        <taxon>Tortricidae</taxon>
        <taxon>Tortricinae</taxon>
        <taxon>Choristoneura</taxon>
    </lineage>
</organism>
<dbReference type="Proteomes" id="UP001064048">
    <property type="component" value="Chromosome 21"/>
</dbReference>
<name>A0ACC0KDG4_CHOFU</name>
<gene>
    <name evidence="1" type="ORF">MSG28_012370</name>
</gene>
<protein>
    <submittedName>
        <fullName evidence="1">Uncharacterized protein</fullName>
    </submittedName>
</protein>
<proteinExistence type="predicted"/>
<reference evidence="1 2" key="1">
    <citation type="journal article" date="2022" name="Genome Biol. Evol.">
        <title>The Spruce Budworm Genome: Reconstructing the Evolutionary History of Antifreeze Proteins.</title>
        <authorList>
            <person name="Beliveau C."/>
            <person name="Gagne P."/>
            <person name="Picq S."/>
            <person name="Vernygora O."/>
            <person name="Keeling C.I."/>
            <person name="Pinkney K."/>
            <person name="Doucet D."/>
            <person name="Wen F."/>
            <person name="Johnston J.S."/>
            <person name="Maaroufi H."/>
            <person name="Boyle B."/>
            <person name="Laroche J."/>
            <person name="Dewar K."/>
            <person name="Juretic N."/>
            <person name="Blackburn G."/>
            <person name="Nisole A."/>
            <person name="Brunet B."/>
            <person name="Brandao M."/>
            <person name="Lumley L."/>
            <person name="Duan J."/>
            <person name="Quan G."/>
            <person name="Lucarotti C.J."/>
            <person name="Roe A.D."/>
            <person name="Sperling F.A.H."/>
            <person name="Levesque R.C."/>
            <person name="Cusson M."/>
        </authorList>
    </citation>
    <scope>NUCLEOTIDE SEQUENCE [LARGE SCALE GENOMIC DNA]</scope>
    <source>
        <strain evidence="1">Glfc:IPQL:Cfum</strain>
    </source>
</reference>
<accession>A0ACC0KDG4</accession>
<comment type="caution">
    <text evidence="1">The sequence shown here is derived from an EMBL/GenBank/DDBJ whole genome shotgun (WGS) entry which is preliminary data.</text>
</comment>